<reference evidence="2 3" key="1">
    <citation type="submission" date="2023-01" db="EMBL/GenBank/DDBJ databases">
        <title>Analysis of 21 Apiospora genomes using comparative genomics revels a genus with tremendous synthesis potential of carbohydrate active enzymes and secondary metabolites.</title>
        <authorList>
            <person name="Sorensen T."/>
        </authorList>
    </citation>
    <scope>NUCLEOTIDE SEQUENCE [LARGE SCALE GENOMIC DNA]</scope>
    <source>
        <strain evidence="2 3">CBS 135458</strain>
    </source>
</reference>
<gene>
    <name evidence="2" type="ORF">PG994_006739</name>
</gene>
<feature type="region of interest" description="Disordered" evidence="1">
    <location>
        <begin position="353"/>
        <end position="411"/>
    </location>
</feature>
<dbReference type="GeneID" id="92091211"/>
<name>A0ABR1VFW3_9PEZI</name>
<feature type="region of interest" description="Disordered" evidence="1">
    <location>
        <begin position="1"/>
        <end position="49"/>
    </location>
</feature>
<evidence type="ECO:0000313" key="3">
    <source>
        <dbReference type="Proteomes" id="UP001480595"/>
    </source>
</evidence>
<keyword evidence="3" id="KW-1185">Reference proteome</keyword>
<comment type="caution">
    <text evidence="2">The sequence shown here is derived from an EMBL/GenBank/DDBJ whole genome shotgun (WGS) entry which is preliminary data.</text>
</comment>
<evidence type="ECO:0000313" key="2">
    <source>
        <dbReference type="EMBL" id="KAK8070123.1"/>
    </source>
</evidence>
<dbReference type="Proteomes" id="UP001480595">
    <property type="component" value="Unassembled WGS sequence"/>
</dbReference>
<dbReference type="EMBL" id="JAQQWL010000006">
    <property type="protein sequence ID" value="KAK8070123.1"/>
    <property type="molecule type" value="Genomic_DNA"/>
</dbReference>
<protein>
    <submittedName>
        <fullName evidence="2">Uncharacterized protein</fullName>
    </submittedName>
</protein>
<feature type="compositionally biased region" description="Basic residues" evidence="1">
    <location>
        <begin position="398"/>
        <end position="411"/>
    </location>
</feature>
<evidence type="ECO:0000256" key="1">
    <source>
        <dbReference type="SAM" id="MobiDB-lite"/>
    </source>
</evidence>
<organism evidence="2 3">
    <name type="scientific">Apiospora phragmitis</name>
    <dbReference type="NCBI Taxonomy" id="2905665"/>
    <lineage>
        <taxon>Eukaryota</taxon>
        <taxon>Fungi</taxon>
        <taxon>Dikarya</taxon>
        <taxon>Ascomycota</taxon>
        <taxon>Pezizomycotina</taxon>
        <taxon>Sordariomycetes</taxon>
        <taxon>Xylariomycetidae</taxon>
        <taxon>Amphisphaeriales</taxon>
        <taxon>Apiosporaceae</taxon>
        <taxon>Apiospora</taxon>
    </lineage>
</organism>
<proteinExistence type="predicted"/>
<accession>A0ABR1VFW3</accession>
<sequence>MASFTPKRKYESIILSTPPSKEERRPKKHQNSYPSPPPSHRRHGGPGAKEIDFAKKMQGHPNEIKTQFVRTNLPKTSLGKKNNSQTESEARRLKAIEKKNAKDKEANLKLLMDSIVNSLPSDELMAVAPNLLWDGGDDMTKYYEWLLEEFYDGNMPEIVRRANAFRGFPQIDDEDFNQEGAAERRAYYQSHQGREELRPYLPAIKKYASKGEYVLIEARVNGQKASDALVAAAAAAAECEPKSKPRRQKSITLTSPGSETVYYEELWSATPTPTPAAAASSTLAAEDFSPHFDRSATLGHSPPLRTGCSSPEFVSPNSNTQILGANLSPGLVEMFKEEDKQMIAAYISMPSVSTPAPTPLAKQATKATRKRKDLYNSTWKPSAAGDMSSSSDDDKPLIKRTKQRHHAVAHR</sequence>
<dbReference type="RefSeq" id="XP_066717417.1">
    <property type="nucleotide sequence ID" value="XM_066858148.1"/>
</dbReference>